<dbReference type="EMBL" id="FZOB01000004">
    <property type="protein sequence ID" value="SNR73044.1"/>
    <property type="molecule type" value="Genomic_DNA"/>
</dbReference>
<dbReference type="AlphaFoldDB" id="A0A238YQW9"/>
<dbReference type="NCBIfam" id="TIGR01283">
    <property type="entry name" value="nifE"/>
    <property type="match status" value="1"/>
</dbReference>
<dbReference type="InterPro" id="IPR049939">
    <property type="entry name" value="NifE-like"/>
</dbReference>
<comment type="similarity">
    <text evidence="3 6">Belongs to the NifD/NifK/NifE/NifN family.</text>
</comment>
<evidence type="ECO:0000313" key="8">
    <source>
        <dbReference type="EMBL" id="SNR73044.1"/>
    </source>
</evidence>
<dbReference type="Proteomes" id="UP000198405">
    <property type="component" value="Unassembled WGS sequence"/>
</dbReference>
<evidence type="ECO:0000313" key="9">
    <source>
        <dbReference type="Proteomes" id="UP000198405"/>
    </source>
</evidence>
<dbReference type="OrthoDB" id="9767044at2"/>
<evidence type="ECO:0000256" key="6">
    <source>
        <dbReference type="RuleBase" id="RU004021"/>
    </source>
</evidence>
<evidence type="ECO:0000256" key="4">
    <source>
        <dbReference type="ARBA" id="ARBA00013280"/>
    </source>
</evidence>
<proteinExistence type="inferred from homology"/>
<evidence type="ECO:0000256" key="3">
    <source>
        <dbReference type="ARBA" id="ARBA00011002"/>
    </source>
</evidence>
<sequence>MREKVGMKVLSKKPVPGKAAGGCAFDGAKITLVPITDAAHLFHGAIGCAVNGFEGRKSKSSGSDLYINAFSTDLTNEEIVFGSLEKLERGIEYIFKNYKPKGIFVYNTCIPAMTGENIFDLCNRKSKELGIPVIPVDSPGFIGAKNLGTRIAAKVLFDYVIGKKEPDYTTPFDINLIGEFNVAGDLFNILPLFKKCGIRVLSTITGDGRMDEIATAHRAKLNVVFCSQAMINLAEYMEERYGIPFVQVSFYGKTPIENSLRKIAKAFKSEKLSEKVEKVIEEENERIKPEFERLKTVLKGKRAVLYTGGHKSWSGIELLRDFGIEVVLSSGRKSTAEEREKIKKLIGKERLVGQIGARKLHELCFEFGADVLIAGGRNMYPSLKSKIPYLHINQERFYAYAGYDGLIEFGRQLEITITSPVWRYLKEKPFYLNGGER</sequence>
<protein>
    <recommendedName>
        <fullName evidence="4">Nitrogenase iron-molybdenum cofactor biosynthesis protein NifE</fullName>
    </recommendedName>
</protein>
<gene>
    <name evidence="8" type="ORF">SAMN06265340_10488</name>
</gene>
<name>A0A238YQW9_9BACT</name>
<reference evidence="9" key="1">
    <citation type="submission" date="2017-06" db="EMBL/GenBank/DDBJ databases">
        <authorList>
            <person name="Varghese N."/>
            <person name="Submissions S."/>
        </authorList>
    </citation>
    <scope>NUCLEOTIDE SEQUENCE [LARGE SCALE GENOMIC DNA]</scope>
    <source>
        <strain evidence="9">DSM 15668</strain>
    </source>
</reference>
<dbReference type="Gene3D" id="3.40.50.1980">
    <property type="entry name" value="Nitrogenase molybdenum iron protein domain"/>
    <property type="match status" value="1"/>
</dbReference>
<dbReference type="PROSITE" id="PS00699">
    <property type="entry name" value="NITROGENASE_1_1"/>
    <property type="match status" value="1"/>
</dbReference>
<dbReference type="GO" id="GO:0016163">
    <property type="term" value="F:nitrogenase activity"/>
    <property type="evidence" value="ECO:0007669"/>
    <property type="project" value="InterPro"/>
</dbReference>
<comment type="pathway">
    <text evidence="2">Cofactor biosynthesis; Fe-Mo cofactor biosynthesis.</text>
</comment>
<dbReference type="PANTHER" id="PTHR42956:SF1">
    <property type="entry name" value="NITROGENASE IRON-MOLYBDENUM COFACTOR BIOSYNTHESIS PROTEIN NIFE"/>
    <property type="match status" value="1"/>
</dbReference>
<evidence type="ECO:0000259" key="7">
    <source>
        <dbReference type="Pfam" id="PF00148"/>
    </source>
</evidence>
<dbReference type="PANTHER" id="PTHR42956">
    <property type="entry name" value="NITROGENASE IRON-MOLYBDENUM COFACTOR BIOSYNTHESIS PROTEIN NIFE"/>
    <property type="match status" value="1"/>
</dbReference>
<dbReference type="SUPFAM" id="SSF53807">
    <property type="entry name" value="Helical backbone' metal receptor"/>
    <property type="match status" value="1"/>
</dbReference>
<dbReference type="GO" id="GO:0065003">
    <property type="term" value="P:protein-containing complex assembly"/>
    <property type="evidence" value="ECO:0007669"/>
    <property type="project" value="InterPro"/>
</dbReference>
<dbReference type="InterPro" id="IPR000510">
    <property type="entry name" value="Nase/OxRdtase_comp1"/>
</dbReference>
<keyword evidence="5 6" id="KW-0535">Nitrogen fixation</keyword>
<accession>A0A238YQW9</accession>
<dbReference type="RefSeq" id="WP_089322839.1">
    <property type="nucleotide sequence ID" value="NZ_FZOB01000004.1"/>
</dbReference>
<dbReference type="UniPathway" id="UPA00782"/>
<evidence type="ECO:0000256" key="2">
    <source>
        <dbReference type="ARBA" id="ARBA00005155"/>
    </source>
</evidence>
<dbReference type="InterPro" id="IPR005973">
    <property type="entry name" value="NifE"/>
</dbReference>
<keyword evidence="9" id="KW-1185">Reference proteome</keyword>
<dbReference type="InterPro" id="IPR000318">
    <property type="entry name" value="Nase_comp1_CS"/>
</dbReference>
<dbReference type="Gene3D" id="3.40.50.12380">
    <property type="entry name" value="Nitrogenase MoFe cofactor biosynthesis protein NifE, C-terminal"/>
    <property type="match status" value="1"/>
</dbReference>
<evidence type="ECO:0000256" key="1">
    <source>
        <dbReference type="ARBA" id="ARBA00003171"/>
    </source>
</evidence>
<organism evidence="8 9">
    <name type="scientific">Desulfurobacterium atlanticum</name>
    <dbReference type="NCBI Taxonomy" id="240169"/>
    <lineage>
        <taxon>Bacteria</taxon>
        <taxon>Pseudomonadati</taxon>
        <taxon>Aquificota</taxon>
        <taxon>Aquificia</taxon>
        <taxon>Desulfurobacteriales</taxon>
        <taxon>Desulfurobacteriaceae</taxon>
        <taxon>Desulfurobacterium</taxon>
    </lineage>
</organism>
<feature type="domain" description="Nitrogenase/oxidoreductase component 1" evidence="7">
    <location>
        <begin position="23"/>
        <end position="414"/>
    </location>
</feature>
<dbReference type="Pfam" id="PF00148">
    <property type="entry name" value="Oxidored_nitro"/>
    <property type="match status" value="1"/>
</dbReference>
<evidence type="ECO:0000256" key="5">
    <source>
        <dbReference type="ARBA" id="ARBA00023231"/>
    </source>
</evidence>
<comment type="function">
    <text evidence="1">This protein may play a role in the biosynthesis of the prosthetic group of nitrogenase (FeMo cofactor).</text>
</comment>